<proteinExistence type="predicted"/>
<protein>
    <submittedName>
        <fullName evidence="1">Uncharacterized protein</fullName>
    </submittedName>
</protein>
<evidence type="ECO:0000313" key="2">
    <source>
        <dbReference type="Proteomes" id="UP000679779"/>
    </source>
</evidence>
<accession>A0A919XPY4</accession>
<organism evidence="1 2">
    <name type="scientific">Paenibacillus albilobatus</name>
    <dbReference type="NCBI Taxonomy" id="2716884"/>
    <lineage>
        <taxon>Bacteria</taxon>
        <taxon>Bacillati</taxon>
        <taxon>Bacillota</taxon>
        <taxon>Bacilli</taxon>
        <taxon>Bacillales</taxon>
        <taxon>Paenibacillaceae</taxon>
        <taxon>Paenibacillus</taxon>
    </lineage>
</organism>
<keyword evidence="2" id="KW-1185">Reference proteome</keyword>
<reference evidence="1" key="1">
    <citation type="submission" date="2021-03" db="EMBL/GenBank/DDBJ databases">
        <title>Antimicrobial resistance genes in bacteria isolated from Japanese honey, and their potential for conferring macrolide and lincosamide resistance in the American foulbrood pathogen Paenibacillus larvae.</title>
        <authorList>
            <person name="Okamoto M."/>
            <person name="Kumagai M."/>
            <person name="Kanamori H."/>
            <person name="Takamatsu D."/>
        </authorList>
    </citation>
    <scope>NUCLEOTIDE SEQUENCE</scope>
    <source>
        <strain evidence="1">J2TS6</strain>
    </source>
</reference>
<dbReference type="AlphaFoldDB" id="A0A919XPY4"/>
<comment type="caution">
    <text evidence="1">The sequence shown here is derived from an EMBL/GenBank/DDBJ whole genome shotgun (WGS) entry which is preliminary data.</text>
</comment>
<dbReference type="EMBL" id="BORQ01000009">
    <property type="protein sequence ID" value="GIO34340.1"/>
    <property type="molecule type" value="Genomic_DNA"/>
</dbReference>
<gene>
    <name evidence="1" type="ORF">J2TS6_54810</name>
</gene>
<name>A0A919XPY4_9BACL</name>
<evidence type="ECO:0000313" key="1">
    <source>
        <dbReference type="EMBL" id="GIO34340.1"/>
    </source>
</evidence>
<sequence length="54" mass="6088">MIDEKTVTKIDQTIVTLCDYIQNKIESKEIDLDENLSPLVTSLATLIQSRNSCC</sequence>
<dbReference type="Proteomes" id="UP000679779">
    <property type="component" value="Unassembled WGS sequence"/>
</dbReference>